<dbReference type="Gene3D" id="1.20.58.1020">
    <property type="match status" value="1"/>
</dbReference>
<dbReference type="RefSeq" id="XP_002507462.1">
    <property type="nucleotide sequence ID" value="XM_002507416.1"/>
</dbReference>
<protein>
    <submittedName>
        <fullName evidence="7">DNA replication complex GINS protein psf2, probable</fullName>
    </submittedName>
</protein>
<dbReference type="GO" id="GO:0006260">
    <property type="term" value="P:DNA replication"/>
    <property type="evidence" value="ECO:0007669"/>
    <property type="project" value="UniProtKB-KW"/>
</dbReference>
<dbReference type="OrthoDB" id="1938138at2759"/>
<keyword evidence="4" id="KW-0539">Nucleus</keyword>
<dbReference type="FunCoup" id="C1FD47">
    <property type="interactions" value="1443"/>
</dbReference>
<dbReference type="STRING" id="296587.C1FD47"/>
<dbReference type="InParanoid" id="C1FD47"/>
<dbReference type="EMBL" id="CP001574">
    <property type="protein sequence ID" value="ACO68720.1"/>
    <property type="molecule type" value="Genomic_DNA"/>
</dbReference>
<evidence type="ECO:0000256" key="4">
    <source>
        <dbReference type="ARBA" id="ARBA00023242"/>
    </source>
</evidence>
<dbReference type="GO" id="GO:0000811">
    <property type="term" value="C:GINS complex"/>
    <property type="evidence" value="ECO:0007669"/>
    <property type="project" value="TreeGrafter"/>
</dbReference>
<proteinExistence type="inferred from homology"/>
<evidence type="ECO:0000256" key="2">
    <source>
        <dbReference type="ARBA" id="ARBA00010565"/>
    </source>
</evidence>
<dbReference type="Pfam" id="PF25005">
    <property type="entry name" value="PSF2_N"/>
    <property type="match status" value="1"/>
</dbReference>
<dbReference type="PANTHER" id="PTHR12772:SF0">
    <property type="entry name" value="DNA REPLICATION COMPLEX GINS PROTEIN PSF2"/>
    <property type="match status" value="1"/>
</dbReference>
<dbReference type="eggNOG" id="KOG4071">
    <property type="taxonomic scope" value="Eukaryota"/>
</dbReference>
<dbReference type="InterPro" id="IPR056784">
    <property type="entry name" value="PSF2_N"/>
</dbReference>
<dbReference type="SUPFAM" id="SSF158573">
    <property type="entry name" value="GINS helical bundle-like"/>
    <property type="match status" value="1"/>
</dbReference>
<dbReference type="KEGG" id="mis:MICPUN_113433"/>
<dbReference type="Proteomes" id="UP000002009">
    <property type="component" value="Chromosome 1"/>
</dbReference>
<keyword evidence="3" id="KW-0235">DNA replication</keyword>
<dbReference type="CDD" id="cd11712">
    <property type="entry name" value="GINS_A_psf2"/>
    <property type="match status" value="1"/>
</dbReference>
<dbReference type="GO" id="GO:0000727">
    <property type="term" value="P:double-strand break repair via break-induced replication"/>
    <property type="evidence" value="ECO:0007669"/>
    <property type="project" value="TreeGrafter"/>
</dbReference>
<dbReference type="AlphaFoldDB" id="C1FD47"/>
<dbReference type="InterPro" id="IPR021151">
    <property type="entry name" value="GINS_A"/>
</dbReference>
<dbReference type="OMA" id="CFTEDEN"/>
<evidence type="ECO:0000256" key="3">
    <source>
        <dbReference type="ARBA" id="ARBA00022705"/>
    </source>
</evidence>
<evidence type="ECO:0000259" key="6">
    <source>
        <dbReference type="Pfam" id="PF25005"/>
    </source>
</evidence>
<evidence type="ECO:0000259" key="5">
    <source>
        <dbReference type="Pfam" id="PF05916"/>
    </source>
</evidence>
<sequence length="249" mass="28895">MKGVREALEHQEVHFLAEDEKVVILPTFALTQRALPAFNTFGPFRPQIQVTVPFWLALILKKQGRCLIVPPRWLQISSLDSLVSLERTDDIFQTLPFHYVEIATDLCKYARDDLPEWDHLFDLVETVRSVRHNKMQAGLRSLDARATKGVKLSNITLLEVNIMRAFMTNSLEFYRLLSTQTAVAVVGIASSLSHTRSLHLHSVTQRHGPSIVKVSFETFFQTRCNTTDTKVNKYRRRYLRRDLRVRRYQ</sequence>
<keyword evidence="8" id="KW-1185">Reference proteome</keyword>
<evidence type="ECO:0000313" key="8">
    <source>
        <dbReference type="Proteomes" id="UP000002009"/>
    </source>
</evidence>
<evidence type="ECO:0000313" key="7">
    <source>
        <dbReference type="EMBL" id="ACO68720.1"/>
    </source>
</evidence>
<comment type="similarity">
    <text evidence="2">Belongs to the GINS2/PSF2 family.</text>
</comment>
<accession>C1FD47</accession>
<dbReference type="PANTHER" id="PTHR12772">
    <property type="entry name" value="DNA REPLICATION COMPLEX GINS PROTEIN PSF2"/>
    <property type="match status" value="1"/>
</dbReference>
<dbReference type="InterPro" id="IPR007257">
    <property type="entry name" value="GINS_Psf2"/>
</dbReference>
<name>C1FD47_MICCC</name>
<organism evidence="7 8">
    <name type="scientific">Micromonas commoda (strain RCC299 / NOUM17 / CCMP2709)</name>
    <name type="common">Picoplanktonic green alga</name>
    <dbReference type="NCBI Taxonomy" id="296587"/>
    <lineage>
        <taxon>Eukaryota</taxon>
        <taxon>Viridiplantae</taxon>
        <taxon>Chlorophyta</taxon>
        <taxon>Mamiellophyceae</taxon>
        <taxon>Mamiellales</taxon>
        <taxon>Mamiellaceae</taxon>
        <taxon>Micromonas</taxon>
    </lineage>
</organism>
<dbReference type="Gene3D" id="3.40.5.50">
    <property type="match status" value="1"/>
</dbReference>
<gene>
    <name evidence="7" type="primary">PSF2</name>
    <name evidence="7" type="ORF">MICPUN_113433</name>
</gene>
<dbReference type="SUPFAM" id="SSF160059">
    <property type="entry name" value="PriA/YqbF domain"/>
    <property type="match status" value="1"/>
</dbReference>
<dbReference type="GeneID" id="8250010"/>
<evidence type="ECO:0000256" key="1">
    <source>
        <dbReference type="ARBA" id="ARBA00004123"/>
    </source>
</evidence>
<reference evidence="7 8" key="1">
    <citation type="journal article" date="2009" name="Science">
        <title>Green evolution and dynamic adaptations revealed by genomes of the marine picoeukaryotes Micromonas.</title>
        <authorList>
            <person name="Worden A.Z."/>
            <person name="Lee J.H."/>
            <person name="Mock T."/>
            <person name="Rouze P."/>
            <person name="Simmons M.P."/>
            <person name="Aerts A.L."/>
            <person name="Allen A.E."/>
            <person name="Cuvelier M.L."/>
            <person name="Derelle E."/>
            <person name="Everett M.V."/>
            <person name="Foulon E."/>
            <person name="Grimwood J."/>
            <person name="Gundlach H."/>
            <person name="Henrissat B."/>
            <person name="Napoli C."/>
            <person name="McDonald S.M."/>
            <person name="Parker M.S."/>
            <person name="Rombauts S."/>
            <person name="Salamov A."/>
            <person name="Von Dassow P."/>
            <person name="Badger J.H."/>
            <person name="Coutinho P.M."/>
            <person name="Demir E."/>
            <person name="Dubchak I."/>
            <person name="Gentemann C."/>
            <person name="Eikrem W."/>
            <person name="Gready J.E."/>
            <person name="John U."/>
            <person name="Lanier W."/>
            <person name="Lindquist E.A."/>
            <person name="Lucas S."/>
            <person name="Mayer K.F."/>
            <person name="Moreau H."/>
            <person name="Not F."/>
            <person name="Otillar R."/>
            <person name="Panaud O."/>
            <person name="Pangilinan J."/>
            <person name="Paulsen I."/>
            <person name="Piegu B."/>
            <person name="Poliakov A."/>
            <person name="Robbens S."/>
            <person name="Schmutz J."/>
            <person name="Toulza E."/>
            <person name="Wyss T."/>
            <person name="Zelensky A."/>
            <person name="Zhou K."/>
            <person name="Armbrust E.V."/>
            <person name="Bhattacharya D."/>
            <person name="Goodenough U.W."/>
            <person name="Van de Peer Y."/>
            <person name="Grigoriev I.V."/>
        </authorList>
    </citation>
    <scope>NUCLEOTIDE SEQUENCE [LARGE SCALE GENOMIC DNA]</scope>
    <source>
        <strain evidence="8">RCC299 / NOUM17</strain>
    </source>
</reference>
<dbReference type="CDD" id="cd21694">
    <property type="entry name" value="GINS_B_Psf2"/>
    <property type="match status" value="1"/>
</dbReference>
<feature type="domain" description="DNA replication complex GINS protein PSF2 N-terminal" evidence="6">
    <location>
        <begin position="10"/>
        <end position="69"/>
    </location>
</feature>
<comment type="subcellular location">
    <subcellularLocation>
        <location evidence="1">Nucleus</location>
    </subcellularLocation>
</comment>
<dbReference type="Pfam" id="PF05916">
    <property type="entry name" value="Sld5"/>
    <property type="match status" value="1"/>
</dbReference>
<dbReference type="InterPro" id="IPR036224">
    <property type="entry name" value="GINS_bundle-like_dom_sf"/>
</dbReference>
<feature type="domain" description="GINS subunit" evidence="5">
    <location>
        <begin position="73"/>
        <end position="175"/>
    </location>
</feature>